<reference evidence="1 2" key="1">
    <citation type="journal article" date="2013" name="Genome Announc.">
        <title>Draft Genome Sequence of the Moderately Halophilic Bacterium Marinobacter lipolyticus Strain SM19.</title>
        <authorList>
            <person name="Papke R.T."/>
            <person name="de la Haba R.R."/>
            <person name="Infante-Dominguez C."/>
            <person name="Perez D."/>
            <person name="Sanchez-Porro C."/>
            <person name="Lapierre P."/>
            <person name="Ventosa A."/>
        </authorList>
    </citation>
    <scope>NUCLEOTIDE SEQUENCE [LARGE SCALE GENOMIC DNA]</scope>
    <source>
        <strain evidence="1 2">SM19</strain>
    </source>
</reference>
<dbReference type="EMBL" id="ASAD01000015">
    <property type="protein sequence ID" value="EON91384.1"/>
    <property type="molecule type" value="Genomic_DNA"/>
</dbReference>
<evidence type="ECO:0000313" key="1">
    <source>
        <dbReference type="EMBL" id="EON91384.1"/>
    </source>
</evidence>
<dbReference type="PANTHER" id="PTHR34846">
    <property type="entry name" value="4-CARBOXYMUCONOLACTONE DECARBOXYLASE FAMILY PROTEIN (AFU_ORTHOLOGUE AFUA_6G11590)"/>
    <property type="match status" value="1"/>
</dbReference>
<dbReference type="eggNOG" id="COG2128">
    <property type="taxonomic scope" value="Bacteria"/>
</dbReference>
<evidence type="ECO:0000313" key="2">
    <source>
        <dbReference type="Proteomes" id="UP000016540"/>
    </source>
</evidence>
<accession>R8AYH9</accession>
<dbReference type="Gene3D" id="1.20.1290.10">
    <property type="entry name" value="AhpD-like"/>
    <property type="match status" value="1"/>
</dbReference>
<keyword evidence="2" id="KW-1185">Reference proteome</keyword>
<comment type="caution">
    <text evidence="1">The sequence shown here is derived from an EMBL/GenBank/DDBJ whole genome shotgun (WGS) entry which is preliminary data.</text>
</comment>
<protein>
    <submittedName>
        <fullName evidence="1">Carboxymuconolactone decarboxylase</fullName>
    </submittedName>
</protein>
<dbReference type="Proteomes" id="UP000016540">
    <property type="component" value="Unassembled WGS sequence"/>
</dbReference>
<gene>
    <name evidence="1" type="ORF">MARLIPOL_13099</name>
</gene>
<dbReference type="HOGENOM" id="CLU_082760_9_1_6"/>
<dbReference type="STRING" id="1318628.MARLIPOL_13099"/>
<sequence>MHNDEARRDGEQQSRLDVLSAWREASEFSARERSALGWAEVLTDIAHKPVSDQVYREVSGNFTDVELVSLTAVILQINSWNRMAIGFRF</sequence>
<dbReference type="AlphaFoldDB" id="R8AYH9"/>
<dbReference type="PANTHER" id="PTHR34846:SF10">
    <property type="entry name" value="CYTOPLASMIC PROTEIN"/>
    <property type="match status" value="1"/>
</dbReference>
<proteinExistence type="predicted"/>
<dbReference type="InterPro" id="IPR029032">
    <property type="entry name" value="AhpD-like"/>
</dbReference>
<dbReference type="PATRIC" id="fig|1318628.3.peg.2615"/>
<name>R8AYH9_9GAMM</name>
<dbReference type="SUPFAM" id="SSF69118">
    <property type="entry name" value="AhpD-like"/>
    <property type="match status" value="1"/>
</dbReference>
<organism evidence="1 2">
    <name type="scientific">Marinobacter lipolyticus SM19</name>
    <dbReference type="NCBI Taxonomy" id="1318628"/>
    <lineage>
        <taxon>Bacteria</taxon>
        <taxon>Pseudomonadati</taxon>
        <taxon>Pseudomonadota</taxon>
        <taxon>Gammaproteobacteria</taxon>
        <taxon>Pseudomonadales</taxon>
        <taxon>Marinobacteraceae</taxon>
        <taxon>Marinobacter</taxon>
    </lineage>
</organism>